<name>A0ABV1GWE0_9BACT</name>
<evidence type="ECO:0000256" key="2">
    <source>
        <dbReference type="SAM" id="SignalP"/>
    </source>
</evidence>
<sequence length="616" mass="67068">MTRLKTIFLPVLLFAMACTGDSTGKPSQNGPDGPGSGGTTLPEGTVSITDFRAAVAGGDWHKAFTEAFRVADRILVPDGEYPLSPLMVPSGKTIEGAGAGTVFTPLGSILFRVEGSAGDEIPVVSHIPDFSSAIEVASVREFVPGDLVILKSQRNCMFREDAGDWTLGQTTKNSRTCFFGELLTVRSAAGNTVTTEEATLFPFYRSDASQETVKAGFETRAGSTLQRIDAVRDTHLKNFTIRVSRACSEIVRIKWAENCTVEQVTFRVSAVPDDSFMVLKIYLARNCKAVGCRSEYSSALIADLQKRMTKNYDCYSTYNNFRIISSQECVLENCTDNFASHAFNITYSSGGIPSIRCKIRNCRAVNSVWAGVIAQQCTPWSELAGNTVERSGQGVLAGCRGSKIMNNTVSTHLPFSTDYYYTRIARGGTVGVAVFEGYARNCEIRGNCVENFYTGIAVLDGYEELNVFDRVDAVIADNTVRNCIHGFYHYRNSYNTARGAMHVTLSGNVLNGAGDSVSAGGKQWETYGIRLSDCCGEYAIRSNATDGFLYGAALGRMPDYMTLDANRFSNGRYGIFLDDLSGTGETGDIHLHDSDNTFSSILIPRQGLDQACVKNY</sequence>
<feature type="signal peptide" evidence="2">
    <location>
        <begin position="1"/>
        <end position="24"/>
    </location>
</feature>
<dbReference type="SUPFAM" id="SSF51126">
    <property type="entry name" value="Pectin lyase-like"/>
    <property type="match status" value="1"/>
</dbReference>
<organism evidence="3 4">
    <name type="scientific">Alistipes intestinihominis</name>
    <dbReference type="NCBI Taxonomy" id="3133172"/>
    <lineage>
        <taxon>Bacteria</taxon>
        <taxon>Pseudomonadati</taxon>
        <taxon>Bacteroidota</taxon>
        <taxon>Bacteroidia</taxon>
        <taxon>Bacteroidales</taxon>
        <taxon>Rikenellaceae</taxon>
        <taxon>Alistipes</taxon>
    </lineage>
</organism>
<feature type="chain" id="PRO_5045492832" evidence="2">
    <location>
        <begin position="25"/>
        <end position="616"/>
    </location>
</feature>
<evidence type="ECO:0000256" key="1">
    <source>
        <dbReference type="SAM" id="MobiDB-lite"/>
    </source>
</evidence>
<accession>A0ABV1GWE0</accession>
<reference evidence="3 4" key="1">
    <citation type="submission" date="2024-03" db="EMBL/GenBank/DDBJ databases">
        <title>Human intestinal bacterial collection.</title>
        <authorList>
            <person name="Pauvert C."/>
            <person name="Hitch T.C.A."/>
            <person name="Clavel T."/>
        </authorList>
    </citation>
    <scope>NUCLEOTIDE SEQUENCE [LARGE SCALE GENOMIC DNA]</scope>
    <source>
        <strain evidence="3 4">CLA-KB-H122</strain>
    </source>
</reference>
<dbReference type="EMBL" id="JBBMFL010000006">
    <property type="protein sequence ID" value="MEQ2544725.1"/>
    <property type="molecule type" value="Genomic_DNA"/>
</dbReference>
<dbReference type="SMART" id="SM00710">
    <property type="entry name" value="PbH1"/>
    <property type="match status" value="5"/>
</dbReference>
<evidence type="ECO:0000313" key="3">
    <source>
        <dbReference type="EMBL" id="MEQ2544725.1"/>
    </source>
</evidence>
<dbReference type="RefSeq" id="WP_281511780.1">
    <property type="nucleotide sequence ID" value="NZ_JBBMFL010000006.1"/>
</dbReference>
<feature type="region of interest" description="Disordered" evidence="1">
    <location>
        <begin position="23"/>
        <end position="42"/>
    </location>
</feature>
<proteinExistence type="predicted"/>
<comment type="caution">
    <text evidence="3">The sequence shown here is derived from an EMBL/GenBank/DDBJ whole genome shotgun (WGS) entry which is preliminary data.</text>
</comment>
<keyword evidence="4" id="KW-1185">Reference proteome</keyword>
<evidence type="ECO:0000313" key="4">
    <source>
        <dbReference type="Proteomes" id="UP001460202"/>
    </source>
</evidence>
<dbReference type="Proteomes" id="UP001460202">
    <property type="component" value="Unassembled WGS sequence"/>
</dbReference>
<dbReference type="PROSITE" id="PS51257">
    <property type="entry name" value="PROKAR_LIPOPROTEIN"/>
    <property type="match status" value="1"/>
</dbReference>
<dbReference type="InterPro" id="IPR011050">
    <property type="entry name" value="Pectin_lyase_fold/virulence"/>
</dbReference>
<dbReference type="InterPro" id="IPR006626">
    <property type="entry name" value="PbH1"/>
</dbReference>
<keyword evidence="2" id="KW-0732">Signal</keyword>
<protein>
    <submittedName>
        <fullName evidence="3">Right-handed parallel beta-helix repeat-containing protein</fullName>
    </submittedName>
</protein>
<gene>
    <name evidence="3" type="ORF">WMO46_07160</name>
</gene>